<dbReference type="InterPro" id="IPR027469">
    <property type="entry name" value="Cation_efflux_TMD_sf"/>
</dbReference>
<evidence type="ECO:0000256" key="2">
    <source>
        <dbReference type="ARBA" id="ARBA00008873"/>
    </source>
</evidence>
<dbReference type="RefSeq" id="XP_069225206.1">
    <property type="nucleotide sequence ID" value="XM_069377946.1"/>
</dbReference>
<evidence type="ECO:0000259" key="9">
    <source>
        <dbReference type="Pfam" id="PF01545"/>
    </source>
</evidence>
<feature type="transmembrane region" description="Helical" evidence="8">
    <location>
        <begin position="109"/>
        <end position="130"/>
    </location>
</feature>
<feature type="transmembrane region" description="Helical" evidence="8">
    <location>
        <begin position="12"/>
        <end position="31"/>
    </location>
</feature>
<feature type="domain" description="Cation efflux protein transmembrane" evidence="9">
    <location>
        <begin position="11"/>
        <end position="241"/>
    </location>
</feature>
<feature type="transmembrane region" description="Helical" evidence="8">
    <location>
        <begin position="181"/>
        <end position="208"/>
    </location>
</feature>
<dbReference type="AlphaFoldDB" id="A0AB34KAT1"/>
<evidence type="ECO:0000313" key="10">
    <source>
        <dbReference type="EMBL" id="KAL1582099.1"/>
    </source>
</evidence>
<name>A0AB34KAT1_9PEZI</name>
<accession>A0AB34KAT1</accession>
<evidence type="ECO:0000256" key="5">
    <source>
        <dbReference type="ARBA" id="ARBA00022989"/>
    </source>
</evidence>
<feature type="compositionally biased region" description="Basic and acidic residues" evidence="7">
    <location>
        <begin position="161"/>
        <end position="176"/>
    </location>
</feature>
<organism evidence="10 11">
    <name type="scientific">Cladosporium halotolerans</name>
    <dbReference type="NCBI Taxonomy" id="1052096"/>
    <lineage>
        <taxon>Eukaryota</taxon>
        <taxon>Fungi</taxon>
        <taxon>Dikarya</taxon>
        <taxon>Ascomycota</taxon>
        <taxon>Pezizomycotina</taxon>
        <taxon>Dothideomycetes</taxon>
        <taxon>Dothideomycetidae</taxon>
        <taxon>Cladosporiales</taxon>
        <taxon>Cladosporiaceae</taxon>
        <taxon>Cladosporium</taxon>
    </lineage>
</organism>
<keyword evidence="11" id="KW-1185">Reference proteome</keyword>
<sequence>MTGLSKSKKLMAIIAISLSFFLAEIGAVGFYTGSLALVADAFHYLNDLVGFVVALAAERGDAPLEMTFGWQRATLLGAFFNGVFLLALGVSIFLQSIERFISVQPVENPLLIIIIGCVGFALNVVSAVILGHDHGDGQGQDNSDPADVDHPHTSDPTQLPHQDHRHSTAENSKKRKAEHDLGIMGVLLHVAGDAANNFGVVIAGAIIWKTSSFGRYYADPAVSMAIASVIFFSSIPIVKKSGFFSRALPRASTRRMLNTISCRSMVFSLSTSYEFGALIRKDEEGMIFAYSKPEEAGSGSLITMSR</sequence>
<evidence type="ECO:0000256" key="6">
    <source>
        <dbReference type="ARBA" id="ARBA00023136"/>
    </source>
</evidence>
<keyword evidence="6 8" id="KW-0472">Membrane</keyword>
<dbReference type="PANTHER" id="PTHR45820">
    <property type="entry name" value="FI23527P1"/>
    <property type="match status" value="1"/>
</dbReference>
<dbReference type="GO" id="GO:0005385">
    <property type="term" value="F:zinc ion transmembrane transporter activity"/>
    <property type="evidence" value="ECO:0007669"/>
    <property type="project" value="TreeGrafter"/>
</dbReference>
<dbReference type="InterPro" id="IPR002524">
    <property type="entry name" value="Cation_efflux"/>
</dbReference>
<evidence type="ECO:0000256" key="8">
    <source>
        <dbReference type="SAM" id="Phobius"/>
    </source>
</evidence>
<keyword evidence="4" id="KW-0862">Zinc</keyword>
<proteinExistence type="inferred from homology"/>
<dbReference type="GO" id="GO:0016020">
    <property type="term" value="C:membrane"/>
    <property type="evidence" value="ECO:0007669"/>
    <property type="project" value="UniProtKB-SubCell"/>
</dbReference>
<dbReference type="PANTHER" id="PTHR45820:SF5">
    <property type="entry name" value="DIFFUSION FACILITATOR FAMILY METAL ION TRANSPORTER, PUTATIVE-RELATED"/>
    <property type="match status" value="1"/>
</dbReference>
<dbReference type="EMBL" id="JAAQHG020000068">
    <property type="protein sequence ID" value="KAL1582099.1"/>
    <property type="molecule type" value="Genomic_DNA"/>
</dbReference>
<evidence type="ECO:0000256" key="1">
    <source>
        <dbReference type="ARBA" id="ARBA00004141"/>
    </source>
</evidence>
<dbReference type="SUPFAM" id="SSF161111">
    <property type="entry name" value="Cation efflux protein transmembrane domain-like"/>
    <property type="match status" value="1"/>
</dbReference>
<dbReference type="InterPro" id="IPR058533">
    <property type="entry name" value="Cation_efflux_TM"/>
</dbReference>
<evidence type="ECO:0000256" key="3">
    <source>
        <dbReference type="ARBA" id="ARBA00022692"/>
    </source>
</evidence>
<dbReference type="GeneID" id="96010784"/>
<feature type="region of interest" description="Disordered" evidence="7">
    <location>
        <begin position="136"/>
        <end position="176"/>
    </location>
</feature>
<comment type="caution">
    <text evidence="10">The sequence shown here is derived from an EMBL/GenBank/DDBJ whole genome shotgun (WGS) entry which is preliminary data.</text>
</comment>
<reference evidence="10 11" key="1">
    <citation type="journal article" date="2020" name="Microbiol. Resour. Announc.">
        <title>Draft Genome Sequence of a Cladosporium Species Isolated from the Mesophotic Ascidian Didemnum maculosum.</title>
        <authorList>
            <person name="Gioti A."/>
            <person name="Siaperas R."/>
            <person name="Nikolaivits E."/>
            <person name="Le Goff G."/>
            <person name="Ouazzani J."/>
            <person name="Kotoulas G."/>
            <person name="Topakas E."/>
        </authorList>
    </citation>
    <scope>NUCLEOTIDE SEQUENCE [LARGE SCALE GENOMIC DNA]</scope>
    <source>
        <strain evidence="10 11">TM138-S3</strain>
    </source>
</reference>
<dbReference type="GO" id="GO:0006882">
    <property type="term" value="P:intracellular zinc ion homeostasis"/>
    <property type="evidence" value="ECO:0007669"/>
    <property type="project" value="TreeGrafter"/>
</dbReference>
<evidence type="ECO:0000313" key="11">
    <source>
        <dbReference type="Proteomes" id="UP000803884"/>
    </source>
</evidence>
<evidence type="ECO:0000256" key="4">
    <source>
        <dbReference type="ARBA" id="ARBA00022833"/>
    </source>
</evidence>
<gene>
    <name evidence="10" type="ORF">WHR41_09343</name>
</gene>
<dbReference type="Pfam" id="PF01545">
    <property type="entry name" value="Cation_efflux"/>
    <property type="match status" value="1"/>
</dbReference>
<dbReference type="NCBIfam" id="TIGR01297">
    <property type="entry name" value="CDF"/>
    <property type="match status" value="1"/>
</dbReference>
<dbReference type="Gene3D" id="1.20.1510.10">
    <property type="entry name" value="Cation efflux protein transmembrane domain"/>
    <property type="match status" value="1"/>
</dbReference>
<comment type="similarity">
    <text evidence="2">Belongs to the cation diffusion facilitator (CDF) transporter (TC 2.A.4) family. SLC30A subfamily.</text>
</comment>
<feature type="transmembrane region" description="Helical" evidence="8">
    <location>
        <begin position="78"/>
        <end position="97"/>
    </location>
</feature>
<protein>
    <recommendedName>
        <fullName evidence="9">Cation efflux protein transmembrane domain-containing protein</fullName>
    </recommendedName>
</protein>
<feature type="transmembrane region" description="Helical" evidence="8">
    <location>
        <begin position="220"/>
        <end position="238"/>
    </location>
</feature>
<dbReference type="Proteomes" id="UP000803884">
    <property type="component" value="Unassembled WGS sequence"/>
</dbReference>
<comment type="subcellular location">
    <subcellularLocation>
        <location evidence="1">Membrane</location>
        <topology evidence="1">Multi-pass membrane protein</topology>
    </subcellularLocation>
</comment>
<keyword evidence="5 8" id="KW-1133">Transmembrane helix</keyword>
<evidence type="ECO:0000256" key="7">
    <source>
        <dbReference type="SAM" id="MobiDB-lite"/>
    </source>
</evidence>
<keyword evidence="3 8" id="KW-0812">Transmembrane</keyword>